<proteinExistence type="predicted"/>
<organism evidence="2 3">
    <name type="scientific">Cyclotella cryptica</name>
    <dbReference type="NCBI Taxonomy" id="29204"/>
    <lineage>
        <taxon>Eukaryota</taxon>
        <taxon>Sar</taxon>
        <taxon>Stramenopiles</taxon>
        <taxon>Ochrophyta</taxon>
        <taxon>Bacillariophyta</taxon>
        <taxon>Coscinodiscophyceae</taxon>
        <taxon>Thalassiosirophycidae</taxon>
        <taxon>Stephanodiscales</taxon>
        <taxon>Stephanodiscaceae</taxon>
        <taxon>Cyclotella</taxon>
    </lineage>
</organism>
<evidence type="ECO:0000313" key="3">
    <source>
        <dbReference type="Proteomes" id="UP001516023"/>
    </source>
</evidence>
<name>A0ABD3PH45_9STRA</name>
<evidence type="ECO:0000256" key="1">
    <source>
        <dbReference type="SAM" id="MobiDB-lite"/>
    </source>
</evidence>
<dbReference type="AlphaFoldDB" id="A0ABD3PH45"/>
<dbReference type="Proteomes" id="UP001516023">
    <property type="component" value="Unassembled WGS sequence"/>
</dbReference>
<sequence>MVDGSVFRDEMDGVPQLPPLVLFLHCKSHTPPPHPPSTGDTSPTNTASPLTPHPPQSTCPQLSSLPPTMVHPLHLSPSFSPTLIGSRNVTAPKPPPASWEVVSWVSS</sequence>
<feature type="region of interest" description="Disordered" evidence="1">
    <location>
        <begin position="25"/>
        <end position="67"/>
    </location>
</feature>
<accession>A0ABD3PH45</accession>
<comment type="caution">
    <text evidence="2">The sequence shown here is derived from an EMBL/GenBank/DDBJ whole genome shotgun (WGS) entry which is preliminary data.</text>
</comment>
<reference evidence="2 3" key="1">
    <citation type="journal article" date="2020" name="G3 (Bethesda)">
        <title>Improved Reference Genome for Cyclotella cryptica CCMP332, a Model for Cell Wall Morphogenesis, Salinity Adaptation, and Lipid Production in Diatoms (Bacillariophyta).</title>
        <authorList>
            <person name="Roberts W.R."/>
            <person name="Downey K.M."/>
            <person name="Ruck E.C."/>
            <person name="Traller J.C."/>
            <person name="Alverson A.J."/>
        </authorList>
    </citation>
    <scope>NUCLEOTIDE SEQUENCE [LARGE SCALE GENOMIC DNA]</scope>
    <source>
        <strain evidence="2 3">CCMP332</strain>
    </source>
</reference>
<keyword evidence="3" id="KW-1185">Reference proteome</keyword>
<dbReference type="EMBL" id="JABMIG020000191">
    <property type="protein sequence ID" value="KAL3786606.1"/>
    <property type="molecule type" value="Genomic_DNA"/>
</dbReference>
<protein>
    <submittedName>
        <fullName evidence="2">Uncharacterized protein</fullName>
    </submittedName>
</protein>
<evidence type="ECO:0000313" key="2">
    <source>
        <dbReference type="EMBL" id="KAL3786606.1"/>
    </source>
</evidence>
<gene>
    <name evidence="2" type="ORF">HJC23_008202</name>
</gene>